<evidence type="ECO:0000313" key="2">
    <source>
        <dbReference type="EMBL" id="GAA2030664.1"/>
    </source>
</evidence>
<dbReference type="Pfam" id="PF12728">
    <property type="entry name" value="HTH_17"/>
    <property type="match status" value="1"/>
</dbReference>
<dbReference type="Proteomes" id="UP001501461">
    <property type="component" value="Unassembled WGS sequence"/>
</dbReference>
<accession>A0ABP5FRS0</accession>
<evidence type="ECO:0000259" key="1">
    <source>
        <dbReference type="Pfam" id="PF12728"/>
    </source>
</evidence>
<gene>
    <name evidence="2" type="ORF">GCM10009720_08630</name>
</gene>
<sequence>MPRFLTLTDVAEELQISTAAVRTMVLKGELEAFQIGGRGQWRVDSQKFEDFIDQLHQEQRQRVVDSEHQQTNQHQ</sequence>
<dbReference type="InterPro" id="IPR041657">
    <property type="entry name" value="HTH_17"/>
</dbReference>
<organism evidence="2 3">
    <name type="scientific">Yaniella flava</name>
    <dbReference type="NCBI Taxonomy" id="287930"/>
    <lineage>
        <taxon>Bacteria</taxon>
        <taxon>Bacillati</taxon>
        <taxon>Actinomycetota</taxon>
        <taxon>Actinomycetes</taxon>
        <taxon>Micrococcales</taxon>
        <taxon>Micrococcaceae</taxon>
        <taxon>Yaniella</taxon>
    </lineage>
</organism>
<dbReference type="RefSeq" id="WP_343956364.1">
    <property type="nucleotide sequence ID" value="NZ_BAAAMN010000013.1"/>
</dbReference>
<name>A0ABP5FRS0_9MICC</name>
<reference evidence="3" key="1">
    <citation type="journal article" date="2019" name="Int. J. Syst. Evol. Microbiol.">
        <title>The Global Catalogue of Microorganisms (GCM) 10K type strain sequencing project: providing services to taxonomists for standard genome sequencing and annotation.</title>
        <authorList>
            <consortium name="The Broad Institute Genomics Platform"/>
            <consortium name="The Broad Institute Genome Sequencing Center for Infectious Disease"/>
            <person name="Wu L."/>
            <person name="Ma J."/>
        </authorList>
    </citation>
    <scope>NUCLEOTIDE SEQUENCE [LARGE SCALE GENOMIC DNA]</scope>
    <source>
        <strain evidence="3">JCM 13595</strain>
    </source>
</reference>
<keyword evidence="3" id="KW-1185">Reference proteome</keyword>
<protein>
    <submittedName>
        <fullName evidence="2">Helix-turn-helix domain-containing protein</fullName>
    </submittedName>
</protein>
<proteinExistence type="predicted"/>
<dbReference type="EMBL" id="BAAAMN010000013">
    <property type="protein sequence ID" value="GAA2030664.1"/>
    <property type="molecule type" value="Genomic_DNA"/>
</dbReference>
<evidence type="ECO:0000313" key="3">
    <source>
        <dbReference type="Proteomes" id="UP001501461"/>
    </source>
</evidence>
<comment type="caution">
    <text evidence="2">The sequence shown here is derived from an EMBL/GenBank/DDBJ whole genome shotgun (WGS) entry which is preliminary data.</text>
</comment>
<feature type="domain" description="Helix-turn-helix" evidence="1">
    <location>
        <begin position="4"/>
        <end position="54"/>
    </location>
</feature>